<dbReference type="SUPFAM" id="SSF48452">
    <property type="entry name" value="TPR-like"/>
    <property type="match status" value="1"/>
</dbReference>
<dbReference type="Gene3D" id="3.40.50.410">
    <property type="entry name" value="von Willebrand factor, type A domain"/>
    <property type="match status" value="1"/>
</dbReference>
<dbReference type="SMART" id="SM00028">
    <property type="entry name" value="TPR"/>
    <property type="match status" value="1"/>
</dbReference>
<sequence>MSGQPAPRYCCGCWSGLPALSGFAEGGLSLADFHFLRPLWLLLILAIPLLPFMLRFRHAGDSGWHNIIPQRLLAPLLPADAGRPGPATTGVTHRLPQWLPAGLALLVLALALAGPSWRQAPTPLQQQDDSLVIVLDLSLSMLANDVQPDRLTRAKRKIRDILAAREGSLTALVVYSADGHVVSPLTDDRRTIEGMLEALDPVMMPAQGNRADLGVARAQELLAQGAPARGRILLISDEVYVRYRTAIRSQLSGTPWSLSAIVTGTTDGGPIPLAKRGFLRDSAGTIVITRANPDSLADLAAATGGSSRPLTLNDDDIRALALGTADAGNGQQGARELAIERRQDDGYWLLWLAALLVLPLWRRGALLTLLLLVSPLAPQPAMALEWEDLWLRPDQRAEDLIRQDPRAAASRLDDPQWQGTALYRSGDFEASAEAFGRSETADALYNRGNALARSGELSQALAAYDAALAAHPGHEDATFNRALVERLLEQQQQDGGQQQSGADSEPDQQQQEGDQQGQQDGEGQRDGRRQQKPGGEGETGQQNDSSAQQSGPGEQGPTPENRPQPAESGEDGAQDRNDSQPTETPGNAPGALQPGELSQGQEQALRRIPDDPGGLLRRKFLQQFQERNTQPDKGDTPW</sequence>
<evidence type="ECO:0000313" key="4">
    <source>
        <dbReference type="EMBL" id="PHQ16451.1"/>
    </source>
</evidence>
<name>A0A2G1UPL3_9GAMM</name>
<dbReference type="Gene3D" id="1.25.40.10">
    <property type="entry name" value="Tetratricopeptide repeat domain"/>
    <property type="match status" value="1"/>
</dbReference>
<comment type="caution">
    <text evidence="4">The sequence shown here is derived from an EMBL/GenBank/DDBJ whole genome shotgun (WGS) entry which is preliminary data.</text>
</comment>
<dbReference type="Pfam" id="PF13432">
    <property type="entry name" value="TPR_16"/>
    <property type="match status" value="1"/>
</dbReference>
<dbReference type="InterPro" id="IPR050768">
    <property type="entry name" value="UPF0353/GerABKA_families"/>
</dbReference>
<feature type="repeat" description="TPR" evidence="1">
    <location>
        <begin position="441"/>
        <end position="474"/>
    </location>
</feature>
<organism evidence="4 5">
    <name type="scientific">Marinobacter profundi</name>
    <dbReference type="NCBI Taxonomy" id="2666256"/>
    <lineage>
        <taxon>Bacteria</taxon>
        <taxon>Pseudomonadati</taxon>
        <taxon>Pseudomonadota</taxon>
        <taxon>Gammaproteobacteria</taxon>
        <taxon>Pseudomonadales</taxon>
        <taxon>Marinobacteraceae</taxon>
        <taxon>Marinobacter</taxon>
    </lineage>
</organism>
<keyword evidence="1" id="KW-0802">TPR repeat</keyword>
<dbReference type="PANTHER" id="PTHR22550:SF14">
    <property type="entry name" value="VWFA DOMAIN-CONTAINING PROTEIN"/>
    <property type="match status" value="1"/>
</dbReference>
<keyword evidence="5" id="KW-1185">Reference proteome</keyword>
<evidence type="ECO:0000256" key="2">
    <source>
        <dbReference type="SAM" id="MobiDB-lite"/>
    </source>
</evidence>
<gene>
    <name evidence="4" type="ORF">CLH61_05100</name>
</gene>
<dbReference type="InterPro" id="IPR011990">
    <property type="entry name" value="TPR-like_helical_dom_sf"/>
</dbReference>
<protein>
    <recommendedName>
        <fullName evidence="3">VWFA domain-containing protein</fullName>
    </recommendedName>
</protein>
<feature type="region of interest" description="Disordered" evidence="2">
    <location>
        <begin position="490"/>
        <end position="615"/>
    </location>
</feature>
<feature type="compositionally biased region" description="Low complexity" evidence="2">
    <location>
        <begin position="490"/>
        <end position="521"/>
    </location>
</feature>
<dbReference type="PROSITE" id="PS50005">
    <property type="entry name" value="TPR"/>
    <property type="match status" value="1"/>
</dbReference>
<accession>A0A2G1UPL3</accession>
<proteinExistence type="predicted"/>
<evidence type="ECO:0000256" key="1">
    <source>
        <dbReference type="PROSITE-ProRule" id="PRU00339"/>
    </source>
</evidence>
<dbReference type="InterPro" id="IPR002035">
    <property type="entry name" value="VWF_A"/>
</dbReference>
<dbReference type="PANTHER" id="PTHR22550">
    <property type="entry name" value="SPORE GERMINATION PROTEIN"/>
    <property type="match status" value="1"/>
</dbReference>
<dbReference type="AlphaFoldDB" id="A0A2G1UPL3"/>
<evidence type="ECO:0000313" key="5">
    <source>
        <dbReference type="Proteomes" id="UP000231409"/>
    </source>
</evidence>
<dbReference type="EMBL" id="NTFH01000004">
    <property type="protein sequence ID" value="PHQ16451.1"/>
    <property type="molecule type" value="Genomic_DNA"/>
</dbReference>
<feature type="domain" description="VWFA" evidence="3">
    <location>
        <begin position="131"/>
        <end position="238"/>
    </location>
</feature>
<reference evidence="4 5" key="1">
    <citation type="submission" date="2017-09" db="EMBL/GenBank/DDBJ databases">
        <title>The draft genome sequences of Marinobacter sp. PWS21.</title>
        <authorList>
            <person name="Cao J."/>
        </authorList>
    </citation>
    <scope>NUCLEOTIDE SEQUENCE [LARGE SCALE GENOMIC DNA]</scope>
    <source>
        <strain evidence="4 5">PWS21</strain>
    </source>
</reference>
<dbReference type="Pfam" id="PF13519">
    <property type="entry name" value="VWA_2"/>
    <property type="match status" value="1"/>
</dbReference>
<evidence type="ECO:0000259" key="3">
    <source>
        <dbReference type="Pfam" id="PF13519"/>
    </source>
</evidence>
<dbReference type="SUPFAM" id="SSF53300">
    <property type="entry name" value="vWA-like"/>
    <property type="match status" value="1"/>
</dbReference>
<dbReference type="InterPro" id="IPR036465">
    <property type="entry name" value="vWFA_dom_sf"/>
</dbReference>
<dbReference type="Proteomes" id="UP000231409">
    <property type="component" value="Unassembled WGS sequence"/>
</dbReference>
<feature type="compositionally biased region" description="Polar residues" evidence="2">
    <location>
        <begin position="539"/>
        <end position="552"/>
    </location>
</feature>
<dbReference type="InterPro" id="IPR019734">
    <property type="entry name" value="TPR_rpt"/>
</dbReference>